<protein>
    <recommendedName>
        <fullName evidence="1">OmpA-like domain-containing protein</fullName>
    </recommendedName>
</protein>
<comment type="caution">
    <text evidence="2">The sequence shown here is derived from an EMBL/GenBank/DDBJ whole genome shotgun (WGS) entry which is preliminary data.</text>
</comment>
<accession>A0A2M9Y098</accession>
<feature type="domain" description="OmpA-like" evidence="1">
    <location>
        <begin position="315"/>
        <end position="407"/>
    </location>
</feature>
<name>A0A2M9Y098_9LEPT</name>
<dbReference type="SUPFAM" id="SSF103088">
    <property type="entry name" value="OmpA-like"/>
    <property type="match status" value="1"/>
</dbReference>
<dbReference type="Pfam" id="PF00691">
    <property type="entry name" value="OmpA"/>
    <property type="match status" value="1"/>
</dbReference>
<dbReference type="InterPro" id="IPR006665">
    <property type="entry name" value="OmpA-like"/>
</dbReference>
<gene>
    <name evidence="2" type="ORF">EHQ30_11020</name>
</gene>
<dbReference type="RefSeq" id="WP_100791513.1">
    <property type="nucleotide sequence ID" value="NZ_NPDQ01000006.1"/>
</dbReference>
<evidence type="ECO:0000313" key="3">
    <source>
        <dbReference type="Proteomes" id="UP000297891"/>
    </source>
</evidence>
<evidence type="ECO:0000313" key="2">
    <source>
        <dbReference type="EMBL" id="TGK97090.1"/>
    </source>
</evidence>
<sequence>MQKMSWKLFFFFTGILVFTPFFSIFSQGFDRGKIIFFGNGALGLGDNSGTMEKKVEQTNSPNFLMVNSPYTTAASTFANYLVLQRLVDQRTELTSRTGELGFEYGVFRYFGIGLSVSNQTITSSSFRVIDERQIILFSLLATDYGTMLNRLNHGDIYDTVLQKKRDVFNATSGDLSLFFHFKPNDPFDPYIRIGGGSGYEALFGGATNRVFGAIGFRQYLSERFFINAELEHSNVYMVHYKVPNSGHRNKGNFEETFFKFGMGMSFSLFGPDLPQPEKKLTTVADTIAQELPSQPKEPESDIKLDRFVFLASEIFDLPTSRIHLEGRARLDAIARSLENEYKDFDVQVITYTTPFREDVPGNYENYDLGFERSQAISRILREKGVNSKRIIDSTQGSAMYTVDSREKVVIELRKKNK</sequence>
<dbReference type="OrthoDB" id="344612at2"/>
<dbReference type="InterPro" id="IPR036737">
    <property type="entry name" value="OmpA-like_sf"/>
</dbReference>
<dbReference type="Gene3D" id="3.30.1330.60">
    <property type="entry name" value="OmpA-like domain"/>
    <property type="match status" value="1"/>
</dbReference>
<dbReference type="EMBL" id="RQFP01000001">
    <property type="protein sequence ID" value="TGK97090.1"/>
    <property type="molecule type" value="Genomic_DNA"/>
</dbReference>
<dbReference type="AlphaFoldDB" id="A0A2M9Y098"/>
<organism evidence="2 3">
    <name type="scientific">Leptospira brenneri</name>
    <dbReference type="NCBI Taxonomy" id="2023182"/>
    <lineage>
        <taxon>Bacteria</taxon>
        <taxon>Pseudomonadati</taxon>
        <taxon>Spirochaetota</taxon>
        <taxon>Spirochaetia</taxon>
        <taxon>Leptospirales</taxon>
        <taxon>Leptospiraceae</taxon>
        <taxon>Leptospira</taxon>
    </lineage>
</organism>
<evidence type="ECO:0000259" key="1">
    <source>
        <dbReference type="Pfam" id="PF00691"/>
    </source>
</evidence>
<reference evidence="2" key="1">
    <citation type="journal article" date="2019" name="PLoS Negl. Trop. Dis.">
        <title>Revisiting the worldwide diversity of Leptospira species in the environment.</title>
        <authorList>
            <person name="Vincent A.T."/>
            <person name="Schiettekatte O."/>
            <person name="Bourhy P."/>
            <person name="Veyrier F.J."/>
            <person name="Picardeau M."/>
        </authorList>
    </citation>
    <scope>NUCLEOTIDE SEQUENCE [LARGE SCALE GENOMIC DNA]</scope>
    <source>
        <strain evidence="2">201800277</strain>
    </source>
</reference>
<proteinExistence type="predicted"/>
<dbReference type="Proteomes" id="UP000297891">
    <property type="component" value="Unassembled WGS sequence"/>
</dbReference>
<keyword evidence="3" id="KW-1185">Reference proteome</keyword>